<dbReference type="Proteomes" id="UP000182248">
    <property type="component" value="Unassembled WGS sequence"/>
</dbReference>
<dbReference type="AlphaFoldDB" id="A0A1K1R0J6"/>
<feature type="compositionally biased region" description="Pro residues" evidence="1">
    <location>
        <begin position="46"/>
        <end position="59"/>
    </location>
</feature>
<name>A0A1K1R0J6_9FLAO</name>
<gene>
    <name evidence="2" type="ORF">SAMN02927921_03066</name>
</gene>
<protein>
    <submittedName>
        <fullName evidence="2">Uncharacterized protein</fullName>
    </submittedName>
</protein>
<proteinExistence type="predicted"/>
<dbReference type="STRING" id="1150368.SAMN02927921_03066"/>
<dbReference type="RefSeq" id="WP_139276240.1">
    <property type="nucleotide sequence ID" value="NZ_FPJE01000017.1"/>
</dbReference>
<sequence>MKKICVVILAGILNLGLFSCNPHDESDEIPGIEDTQGCCDDDEIILPPPPPPPPGNGNN</sequence>
<feature type="region of interest" description="Disordered" evidence="1">
    <location>
        <begin position="35"/>
        <end position="59"/>
    </location>
</feature>
<evidence type="ECO:0000313" key="2">
    <source>
        <dbReference type="EMBL" id="SFW65656.1"/>
    </source>
</evidence>
<dbReference type="PROSITE" id="PS51257">
    <property type="entry name" value="PROKAR_LIPOPROTEIN"/>
    <property type="match status" value="1"/>
</dbReference>
<reference evidence="2 3" key="1">
    <citation type="submission" date="2016-11" db="EMBL/GenBank/DDBJ databases">
        <authorList>
            <person name="Jaros S."/>
            <person name="Januszkiewicz K."/>
            <person name="Wedrychowicz H."/>
        </authorList>
    </citation>
    <scope>NUCLEOTIDE SEQUENCE [LARGE SCALE GENOMIC DNA]</scope>
    <source>
        <strain evidence="2 3">CGMCC 1.12145</strain>
    </source>
</reference>
<evidence type="ECO:0000256" key="1">
    <source>
        <dbReference type="SAM" id="MobiDB-lite"/>
    </source>
</evidence>
<dbReference type="OrthoDB" id="1454224at2"/>
<dbReference type="EMBL" id="FPJE01000017">
    <property type="protein sequence ID" value="SFW65656.1"/>
    <property type="molecule type" value="Genomic_DNA"/>
</dbReference>
<evidence type="ECO:0000313" key="3">
    <source>
        <dbReference type="Proteomes" id="UP000182248"/>
    </source>
</evidence>
<organism evidence="2 3">
    <name type="scientific">Sinomicrobium oceani</name>
    <dbReference type="NCBI Taxonomy" id="1150368"/>
    <lineage>
        <taxon>Bacteria</taxon>
        <taxon>Pseudomonadati</taxon>
        <taxon>Bacteroidota</taxon>
        <taxon>Flavobacteriia</taxon>
        <taxon>Flavobacteriales</taxon>
        <taxon>Flavobacteriaceae</taxon>
        <taxon>Sinomicrobium</taxon>
    </lineage>
</organism>
<keyword evidence="3" id="KW-1185">Reference proteome</keyword>
<accession>A0A1K1R0J6</accession>